<dbReference type="GO" id="GO:0009229">
    <property type="term" value="P:thiamine diphosphate biosynthetic process"/>
    <property type="evidence" value="ECO:0007669"/>
    <property type="project" value="UniProtKB-UniPathway"/>
</dbReference>
<proteinExistence type="predicted"/>
<evidence type="ECO:0000313" key="5">
    <source>
        <dbReference type="Proteomes" id="UP000005297"/>
    </source>
</evidence>
<evidence type="ECO:0000259" key="3">
    <source>
        <dbReference type="Pfam" id="PF08543"/>
    </source>
</evidence>
<dbReference type="GO" id="GO:0008902">
    <property type="term" value="F:hydroxymethylpyrimidine kinase activity"/>
    <property type="evidence" value="ECO:0007669"/>
    <property type="project" value="UniProtKB-EC"/>
</dbReference>
<dbReference type="GO" id="GO:0008972">
    <property type="term" value="F:phosphomethylpyrimidine kinase activity"/>
    <property type="evidence" value="ECO:0007669"/>
    <property type="project" value="InterPro"/>
</dbReference>
<dbReference type="OrthoDB" id="9810880at2"/>
<feature type="domain" description="Pyridoxamine kinase/Phosphomethylpyrimidine kinase" evidence="3">
    <location>
        <begin position="18"/>
        <end position="251"/>
    </location>
</feature>
<keyword evidence="5" id="KW-1185">Reference proteome</keyword>
<dbReference type="UniPathway" id="UPA00060">
    <property type="reaction ID" value="UER00138"/>
</dbReference>
<comment type="caution">
    <text evidence="4">The sequence shown here is derived from an EMBL/GenBank/DDBJ whole genome shotgun (WGS) entry which is preliminary data.</text>
</comment>
<dbReference type="SUPFAM" id="SSF53613">
    <property type="entry name" value="Ribokinase-like"/>
    <property type="match status" value="1"/>
</dbReference>
<dbReference type="RefSeq" id="WP_009850650.1">
    <property type="nucleotide sequence ID" value="NZ_DS022295.1"/>
</dbReference>
<dbReference type="InParanoid" id="Q0F2B9"/>
<dbReference type="CDD" id="cd01169">
    <property type="entry name" value="HMPP_kinase"/>
    <property type="match status" value="1"/>
</dbReference>
<dbReference type="InterPro" id="IPR013749">
    <property type="entry name" value="PM/HMP-P_kinase-1"/>
</dbReference>
<comment type="pathway">
    <text evidence="1">Cofactor biosynthesis; thiamine diphosphate biosynthesis.</text>
</comment>
<dbReference type="FunCoup" id="Q0F2B9">
    <property type="interactions" value="466"/>
</dbReference>
<protein>
    <recommendedName>
        <fullName evidence="2">hydroxymethylpyrimidine kinase</fullName>
        <ecNumber evidence="2">2.7.1.49</ecNumber>
    </recommendedName>
</protein>
<keyword evidence="4" id="KW-0808">Transferase</keyword>
<sequence length="253" mass="26098">MSDVMMARPVCLTIGGSDSCGGAGIQADLRVFDRLGVYGCSAITALTAQNPLHIARIEPVSLAQLDAELHALFDYYDVAVVKTGMLLDAEHVAVVSGLLAELHHGSLVVDPVMISSSGSVLLDQGGVAALRGALLPQAALITPNLDEADALLGQPSGYAADSPVEAVKALREALGCPVLLKGGHADGDMLLDLLCDEEEGIHRFTHIRQCWSAGEGHGTGCRLASAVAAGLANQMPLVPAVEAAIAFLQECTA</sequence>
<dbReference type="Pfam" id="PF08543">
    <property type="entry name" value="Phos_pyr_kin"/>
    <property type="match status" value="1"/>
</dbReference>
<dbReference type="HOGENOM" id="CLU_020520_0_1_0"/>
<dbReference type="NCBIfam" id="TIGR00097">
    <property type="entry name" value="HMP-P_kinase"/>
    <property type="match status" value="1"/>
</dbReference>
<evidence type="ECO:0000313" key="4">
    <source>
        <dbReference type="EMBL" id="EAU55631.1"/>
    </source>
</evidence>
<reference evidence="4 5" key="1">
    <citation type="submission" date="2006-09" db="EMBL/GenBank/DDBJ databases">
        <authorList>
            <person name="Emerson D."/>
            <person name="Ferriera S."/>
            <person name="Johnson J."/>
            <person name="Kravitz S."/>
            <person name="Halpern A."/>
            <person name="Remington K."/>
            <person name="Beeson K."/>
            <person name="Tran B."/>
            <person name="Rogers Y.-H."/>
            <person name="Friedman R."/>
            <person name="Venter J.C."/>
        </authorList>
    </citation>
    <scope>NUCLEOTIDE SEQUENCE [LARGE SCALE GENOMIC DNA]</scope>
    <source>
        <strain evidence="4 5">PV-1</strain>
    </source>
</reference>
<dbReference type="AlphaFoldDB" id="Q0F2B9"/>
<evidence type="ECO:0000256" key="2">
    <source>
        <dbReference type="ARBA" id="ARBA00012135"/>
    </source>
</evidence>
<dbReference type="EMBL" id="AATS01000002">
    <property type="protein sequence ID" value="EAU55631.1"/>
    <property type="molecule type" value="Genomic_DNA"/>
</dbReference>
<dbReference type="STRING" id="314344.AL013_01300"/>
<evidence type="ECO:0000256" key="1">
    <source>
        <dbReference type="ARBA" id="ARBA00004948"/>
    </source>
</evidence>
<dbReference type="PANTHER" id="PTHR20858">
    <property type="entry name" value="PHOSPHOMETHYLPYRIMIDINE KINASE"/>
    <property type="match status" value="1"/>
</dbReference>
<dbReference type="InterPro" id="IPR029056">
    <property type="entry name" value="Ribokinase-like"/>
</dbReference>
<dbReference type="InterPro" id="IPR004399">
    <property type="entry name" value="HMP/HMP-P_kinase_dom"/>
</dbReference>
<name>Q0F2B9_9PROT</name>
<dbReference type="Gene3D" id="3.40.1190.20">
    <property type="match status" value="1"/>
</dbReference>
<organism evidence="4 5">
    <name type="scientific">Mariprofundus ferrooxydans PV-1</name>
    <dbReference type="NCBI Taxonomy" id="314345"/>
    <lineage>
        <taxon>Bacteria</taxon>
        <taxon>Pseudomonadati</taxon>
        <taxon>Pseudomonadota</taxon>
        <taxon>Candidatius Mariprofundia</taxon>
        <taxon>Mariprofundales</taxon>
        <taxon>Mariprofundaceae</taxon>
        <taxon>Mariprofundus</taxon>
    </lineage>
</organism>
<keyword evidence="4" id="KW-0418">Kinase</keyword>
<accession>Q0F2B9</accession>
<gene>
    <name evidence="4" type="ORF">SPV1_01747</name>
</gene>
<dbReference type="GO" id="GO:0005829">
    <property type="term" value="C:cytosol"/>
    <property type="evidence" value="ECO:0007669"/>
    <property type="project" value="TreeGrafter"/>
</dbReference>
<dbReference type="eggNOG" id="COG0351">
    <property type="taxonomic scope" value="Bacteria"/>
</dbReference>
<dbReference type="Proteomes" id="UP000005297">
    <property type="component" value="Unassembled WGS sequence"/>
</dbReference>
<dbReference type="EC" id="2.7.1.49" evidence="2"/>
<dbReference type="GO" id="GO:0009228">
    <property type="term" value="P:thiamine biosynthetic process"/>
    <property type="evidence" value="ECO:0007669"/>
    <property type="project" value="InterPro"/>
</dbReference>
<dbReference type="PANTHER" id="PTHR20858:SF17">
    <property type="entry name" value="HYDROXYMETHYLPYRIMIDINE_PHOSPHOMETHYLPYRIMIDINE KINASE THI20-RELATED"/>
    <property type="match status" value="1"/>
</dbReference>